<dbReference type="eggNOG" id="ENOG502SE4Y">
    <property type="taxonomic scope" value="Eukaryota"/>
</dbReference>
<organism evidence="2 3">
    <name type="scientific">Theobroma cacao</name>
    <name type="common">Cacao</name>
    <name type="synonym">Cocoa</name>
    <dbReference type="NCBI Taxonomy" id="3641"/>
    <lineage>
        <taxon>Eukaryota</taxon>
        <taxon>Viridiplantae</taxon>
        <taxon>Streptophyta</taxon>
        <taxon>Embryophyta</taxon>
        <taxon>Tracheophyta</taxon>
        <taxon>Spermatophyta</taxon>
        <taxon>Magnoliopsida</taxon>
        <taxon>eudicotyledons</taxon>
        <taxon>Gunneridae</taxon>
        <taxon>Pentapetalae</taxon>
        <taxon>rosids</taxon>
        <taxon>malvids</taxon>
        <taxon>Malvales</taxon>
        <taxon>Malvaceae</taxon>
        <taxon>Byttnerioideae</taxon>
        <taxon>Theobroma</taxon>
    </lineage>
</organism>
<dbReference type="EMBL" id="CM001881">
    <property type="protein sequence ID" value="EOY23698.1"/>
    <property type="molecule type" value="Genomic_DNA"/>
</dbReference>
<dbReference type="PANTHER" id="PTHR33641:SF16">
    <property type="entry name" value="AVR9_CF-9 RAPIDLY ELICITED PROTEIN"/>
    <property type="match status" value="1"/>
</dbReference>
<keyword evidence="3" id="KW-1185">Reference proteome</keyword>
<dbReference type="OMA" id="TSFWAPS"/>
<dbReference type="InParanoid" id="A0A061G2U9"/>
<evidence type="ECO:0000256" key="1">
    <source>
        <dbReference type="SAM" id="MobiDB-lite"/>
    </source>
</evidence>
<dbReference type="Proteomes" id="UP000026915">
    <property type="component" value="Chromosome 3"/>
</dbReference>
<dbReference type="AlphaFoldDB" id="A0A061G2U9"/>
<dbReference type="KEGG" id="tcc:18605856"/>
<dbReference type="Gramene" id="Tc03v2_t017300.1">
    <property type="protein sequence ID" value="Tc03v2_p017300.1"/>
    <property type="gene ID" value="Tc03v2_g017300"/>
</dbReference>
<evidence type="ECO:0000313" key="3">
    <source>
        <dbReference type="Proteomes" id="UP000026915"/>
    </source>
</evidence>
<evidence type="ECO:0000313" key="2">
    <source>
        <dbReference type="EMBL" id="EOY23698.1"/>
    </source>
</evidence>
<reference evidence="2 3" key="1">
    <citation type="journal article" date="2013" name="Genome Biol.">
        <title>The genome sequence of the most widely cultivated cacao type and its use to identify candidate genes regulating pod color.</title>
        <authorList>
            <person name="Motamayor J.C."/>
            <person name="Mockaitis K."/>
            <person name="Schmutz J."/>
            <person name="Haiminen N."/>
            <person name="Iii D.L."/>
            <person name="Cornejo O."/>
            <person name="Findley S.D."/>
            <person name="Zheng P."/>
            <person name="Utro F."/>
            <person name="Royaert S."/>
            <person name="Saski C."/>
            <person name="Jenkins J."/>
            <person name="Podicheti R."/>
            <person name="Zhao M."/>
            <person name="Scheffler B.E."/>
            <person name="Stack J.C."/>
            <person name="Feltus F.A."/>
            <person name="Mustiga G.M."/>
            <person name="Amores F."/>
            <person name="Phillips W."/>
            <person name="Marelli J.P."/>
            <person name="May G.D."/>
            <person name="Shapiro H."/>
            <person name="Ma J."/>
            <person name="Bustamante C.D."/>
            <person name="Schnell R.J."/>
            <person name="Main D."/>
            <person name="Gilbert D."/>
            <person name="Parida L."/>
            <person name="Kuhn D.N."/>
        </authorList>
    </citation>
    <scope>NUCLEOTIDE SEQUENCE [LARGE SCALE GENOMIC DNA]</scope>
    <source>
        <strain evidence="3">cv. Matina 1-6</strain>
    </source>
</reference>
<accession>A0A061G2U9</accession>
<dbReference type="PANTHER" id="PTHR33641">
    <property type="entry name" value="OS06G0133500 PROTEIN"/>
    <property type="match status" value="1"/>
</dbReference>
<name>A0A061G2U9_THECC</name>
<gene>
    <name evidence="2" type="ORF">TCM_015506</name>
</gene>
<dbReference type="HOGENOM" id="CLU_189462_0_0_1"/>
<dbReference type="Gramene" id="EOY23698">
    <property type="protein sequence ID" value="EOY23698"/>
    <property type="gene ID" value="TCM_015506"/>
</dbReference>
<dbReference type="OrthoDB" id="751010at2759"/>
<proteinExistence type="predicted"/>
<sequence length="82" mass="9208">MMMSLFSSFEALWADSYGQKMKFSGSTEQAKPKKVSCLEGSKKETDKNSSSPANIKKPQQLLRPRFAAELDGVHCFETIIPY</sequence>
<feature type="region of interest" description="Disordered" evidence="1">
    <location>
        <begin position="23"/>
        <end position="59"/>
    </location>
</feature>
<protein>
    <submittedName>
        <fullName evidence="2">Uncharacterized protein</fullName>
    </submittedName>
</protein>